<dbReference type="Proteomes" id="UP000694865">
    <property type="component" value="Unplaced"/>
</dbReference>
<accession>A0ABM0MVB2</accession>
<protein>
    <submittedName>
        <fullName evidence="8">Organic cation transporter protein-like</fullName>
    </submittedName>
</protein>
<evidence type="ECO:0000256" key="4">
    <source>
        <dbReference type="ARBA" id="ARBA00023136"/>
    </source>
</evidence>
<feature type="transmembrane region" description="Helical" evidence="5">
    <location>
        <begin position="498"/>
        <end position="525"/>
    </location>
</feature>
<keyword evidence="4 5" id="KW-0472">Membrane</keyword>
<evidence type="ECO:0000259" key="6">
    <source>
        <dbReference type="PROSITE" id="PS50850"/>
    </source>
</evidence>
<feature type="transmembrane region" description="Helical" evidence="5">
    <location>
        <begin position="565"/>
        <end position="584"/>
    </location>
</feature>
<organism evidence="7 8">
    <name type="scientific">Saccoglossus kowalevskii</name>
    <name type="common">Acorn worm</name>
    <dbReference type="NCBI Taxonomy" id="10224"/>
    <lineage>
        <taxon>Eukaryota</taxon>
        <taxon>Metazoa</taxon>
        <taxon>Hemichordata</taxon>
        <taxon>Enteropneusta</taxon>
        <taxon>Harrimaniidae</taxon>
        <taxon>Saccoglossus</taxon>
    </lineage>
</organism>
<name>A0ABM0MVB2_SACKO</name>
<evidence type="ECO:0000256" key="2">
    <source>
        <dbReference type="ARBA" id="ARBA00022692"/>
    </source>
</evidence>
<keyword evidence="3 5" id="KW-1133">Transmembrane helix</keyword>
<dbReference type="InterPro" id="IPR036259">
    <property type="entry name" value="MFS_trans_sf"/>
</dbReference>
<dbReference type="RefSeq" id="XP_006823953.1">
    <property type="nucleotide sequence ID" value="XM_006823890.1"/>
</dbReference>
<feature type="transmembrane region" description="Helical" evidence="5">
    <location>
        <begin position="537"/>
        <end position="559"/>
    </location>
</feature>
<dbReference type="PANTHER" id="PTHR24064">
    <property type="entry name" value="SOLUTE CARRIER FAMILY 22 MEMBER"/>
    <property type="match status" value="1"/>
</dbReference>
<dbReference type="InterPro" id="IPR005829">
    <property type="entry name" value="Sugar_transporter_CS"/>
</dbReference>
<feature type="transmembrane region" description="Helical" evidence="5">
    <location>
        <begin position="415"/>
        <end position="433"/>
    </location>
</feature>
<evidence type="ECO:0000256" key="3">
    <source>
        <dbReference type="ARBA" id="ARBA00022989"/>
    </source>
</evidence>
<dbReference type="Gene3D" id="1.20.1250.20">
    <property type="entry name" value="MFS general substrate transporter like domains"/>
    <property type="match status" value="1"/>
</dbReference>
<sequence>MVISACEYLVCVRCSAKKETSVAWNAVDETAVSSGRSALRSIGLRLGMDFDHVLRSLGEFGRYQKYLYSMLCCMLLPSCFIVLGQVFTIADVPHRCRVSEFDGGGGDDQSITLAAGDDGVYNDTYLYVPFENNDKICTPSSCYRYYINASLADLPVNLNLTASSSPCSFPRQLPITACDEGWVYYYGNDNVRSSVVTEWDLVCDRAWLREMARSSVYAGSLVGSLILSPLSDKFGRRPVIFIGLLVNVFAGIGSALSPFFQVFVAFQFVSGITFCSVFTTSYIYVQEWVGPSTRSFVGCTISLSHVLSMFVLAAISYFVLEWRALQLLISIPQSTILAYWWFVPESPRWLISQGRVKEAEVIIMKAARINKSDLCPLLPMQGSWKVELETTKKSVVDEQRYTVFDLFRTATLRKVTLNVFFQWIAACMVYYGLTLNIELLPGNPYLNFCLSGLVEIPANLFSMVLMERLGRPKALCLYFTTAGVGCIASALVPKVTLILRIVSTSLAVLGKLGATAAFYSSWVYATELFPTVLRNTGVGAAVCIARFGGFSVPFVSLLSKYWKPSVFIVYGGVSVFAGLLVLFLPETKNKHLPTTIQDVDKFVSFRKKRRRKKRRKIIFATDNYTDDFSHYKQNMPLKTLSNQKKAEAEFFNFDDKLLAESNL</sequence>
<gene>
    <name evidence="8" type="primary">LOC100378093</name>
</gene>
<feature type="transmembrane region" description="Helical" evidence="5">
    <location>
        <begin position="66"/>
        <end position="90"/>
    </location>
</feature>
<dbReference type="PROSITE" id="PS00216">
    <property type="entry name" value="SUGAR_TRANSPORT_1"/>
    <property type="match status" value="1"/>
</dbReference>
<reference evidence="8" key="1">
    <citation type="submission" date="2025-08" db="UniProtKB">
        <authorList>
            <consortium name="RefSeq"/>
        </authorList>
    </citation>
    <scope>IDENTIFICATION</scope>
    <source>
        <tissue evidence="8">Testes</tissue>
    </source>
</reference>
<dbReference type="InterPro" id="IPR020846">
    <property type="entry name" value="MFS_dom"/>
</dbReference>
<evidence type="ECO:0000256" key="1">
    <source>
        <dbReference type="ARBA" id="ARBA00004141"/>
    </source>
</evidence>
<dbReference type="InterPro" id="IPR005828">
    <property type="entry name" value="MFS_sugar_transport-like"/>
</dbReference>
<feature type="transmembrane region" description="Helical" evidence="5">
    <location>
        <begin position="475"/>
        <end position="492"/>
    </location>
</feature>
<feature type="domain" description="Major facilitator superfamily (MFS) profile" evidence="6">
    <location>
        <begin position="145"/>
        <end position="589"/>
    </location>
</feature>
<dbReference type="SUPFAM" id="SSF103473">
    <property type="entry name" value="MFS general substrate transporter"/>
    <property type="match status" value="1"/>
</dbReference>
<dbReference type="GeneID" id="100378093"/>
<dbReference type="Pfam" id="PF00083">
    <property type="entry name" value="Sugar_tr"/>
    <property type="match status" value="1"/>
</dbReference>
<dbReference type="CDD" id="cd17317">
    <property type="entry name" value="MFS_SLC22"/>
    <property type="match status" value="1"/>
</dbReference>
<evidence type="ECO:0000256" key="5">
    <source>
        <dbReference type="SAM" id="Phobius"/>
    </source>
</evidence>
<proteinExistence type="predicted"/>
<comment type="subcellular location">
    <subcellularLocation>
        <location evidence="1">Membrane</location>
        <topology evidence="1">Multi-pass membrane protein</topology>
    </subcellularLocation>
</comment>
<keyword evidence="7" id="KW-1185">Reference proteome</keyword>
<evidence type="ECO:0000313" key="7">
    <source>
        <dbReference type="Proteomes" id="UP000694865"/>
    </source>
</evidence>
<feature type="transmembrane region" description="Helical" evidence="5">
    <location>
        <begin position="324"/>
        <end position="343"/>
    </location>
</feature>
<dbReference type="PROSITE" id="PS50850">
    <property type="entry name" value="MFS"/>
    <property type="match status" value="1"/>
</dbReference>
<feature type="transmembrane region" description="Helical" evidence="5">
    <location>
        <begin position="239"/>
        <end position="256"/>
    </location>
</feature>
<keyword evidence="2 5" id="KW-0812">Transmembrane</keyword>
<feature type="transmembrane region" description="Helical" evidence="5">
    <location>
        <begin position="262"/>
        <end position="284"/>
    </location>
</feature>
<feature type="transmembrane region" description="Helical" evidence="5">
    <location>
        <begin position="296"/>
        <end position="318"/>
    </location>
</feature>
<evidence type="ECO:0000313" key="8">
    <source>
        <dbReference type="RefSeq" id="XP_006823953.1"/>
    </source>
</evidence>